<dbReference type="SUPFAM" id="SSF64167">
    <property type="entry name" value="SurE-like"/>
    <property type="match status" value="1"/>
</dbReference>
<comment type="caution">
    <text evidence="3">The sequence shown here is derived from an EMBL/GenBank/DDBJ whole genome shotgun (WGS) entry which is preliminary data.</text>
</comment>
<dbReference type="OrthoDB" id="202825at2759"/>
<dbReference type="AlphaFoldDB" id="A0A0F4GPD9"/>
<evidence type="ECO:0000259" key="2">
    <source>
        <dbReference type="Pfam" id="PF01975"/>
    </source>
</evidence>
<sequence>MHILVTNDDGPPSAQASPYVLPFVRTLEAAGHTVSVILPDQQRSWIGKSHIVGKDVKTVFYWPPEGEAPDVHSELPSYTDNGKYPWVLVNSTPAACSQLGLDCFFTDRGPIDLVISGPNYGRNTTAVFALSSGTLGAALEASVCGYRAIALSFAFFDRKNDPEVVAESCTQGLRVCEWLAKNASWNAGQLYSVNVPVKKGVTKSKVTFTKMLQNQWEKGACFQELPGSSSVDDAASEEAALRRKESAAGGGADDSGAATPANKWAHRHFKWAPRFTDVYNSVEKNGPGTDGWAVKEGETSITALMANFMHAEGFEGEVKL</sequence>
<feature type="domain" description="Survival protein SurE-like phosphatase/nucleotidase" evidence="2">
    <location>
        <begin position="3"/>
        <end position="217"/>
    </location>
</feature>
<protein>
    <submittedName>
        <fullName evidence="3">Sure-like protein</fullName>
    </submittedName>
</protein>
<dbReference type="Proteomes" id="UP000033647">
    <property type="component" value="Unassembled WGS sequence"/>
</dbReference>
<feature type="region of interest" description="Disordered" evidence="1">
    <location>
        <begin position="241"/>
        <end position="262"/>
    </location>
</feature>
<name>A0A0F4GPD9_9PEZI</name>
<dbReference type="STRING" id="1047168.A0A0F4GPD9"/>
<gene>
    <name evidence="3" type="ORF">TI39_contig364g00020</name>
</gene>
<evidence type="ECO:0000313" key="4">
    <source>
        <dbReference type="Proteomes" id="UP000033647"/>
    </source>
</evidence>
<evidence type="ECO:0000256" key="1">
    <source>
        <dbReference type="SAM" id="MobiDB-lite"/>
    </source>
</evidence>
<dbReference type="Pfam" id="PF01975">
    <property type="entry name" value="SurE"/>
    <property type="match status" value="1"/>
</dbReference>
<dbReference type="InterPro" id="IPR036523">
    <property type="entry name" value="SurE-like_sf"/>
</dbReference>
<accession>A0A0F4GPD9</accession>
<dbReference type="InterPro" id="IPR002828">
    <property type="entry name" value="SurE-like_Pase/nucleotidase"/>
</dbReference>
<proteinExistence type="predicted"/>
<dbReference type="GO" id="GO:0000932">
    <property type="term" value="C:P-body"/>
    <property type="evidence" value="ECO:0007669"/>
    <property type="project" value="TreeGrafter"/>
</dbReference>
<evidence type="ECO:0000313" key="3">
    <source>
        <dbReference type="EMBL" id="KJX99299.1"/>
    </source>
</evidence>
<dbReference type="GO" id="GO:0016787">
    <property type="term" value="F:hydrolase activity"/>
    <property type="evidence" value="ECO:0007669"/>
    <property type="project" value="InterPro"/>
</dbReference>
<dbReference type="Gene3D" id="3.40.1210.10">
    <property type="entry name" value="Survival protein SurE-like phosphatase/nucleotidase"/>
    <property type="match status" value="1"/>
</dbReference>
<dbReference type="EMBL" id="LAFY01000356">
    <property type="protein sequence ID" value="KJX99299.1"/>
    <property type="molecule type" value="Genomic_DNA"/>
</dbReference>
<reference evidence="3 4" key="1">
    <citation type="submission" date="2015-03" db="EMBL/GenBank/DDBJ databases">
        <title>RNA-seq based gene annotation and comparative genomics of four Zymoseptoria species reveal species-specific pathogenicity related genes and transposable element activity.</title>
        <authorList>
            <person name="Grandaubert J."/>
            <person name="Bhattacharyya A."/>
            <person name="Stukenbrock E.H."/>
        </authorList>
    </citation>
    <scope>NUCLEOTIDE SEQUENCE [LARGE SCALE GENOMIC DNA]</scope>
    <source>
        <strain evidence="3 4">Zb18110</strain>
    </source>
</reference>
<organism evidence="3 4">
    <name type="scientific">Zymoseptoria brevis</name>
    <dbReference type="NCBI Taxonomy" id="1047168"/>
    <lineage>
        <taxon>Eukaryota</taxon>
        <taxon>Fungi</taxon>
        <taxon>Dikarya</taxon>
        <taxon>Ascomycota</taxon>
        <taxon>Pezizomycotina</taxon>
        <taxon>Dothideomycetes</taxon>
        <taxon>Dothideomycetidae</taxon>
        <taxon>Mycosphaerellales</taxon>
        <taxon>Mycosphaerellaceae</taxon>
        <taxon>Zymoseptoria</taxon>
    </lineage>
</organism>
<keyword evidence="4" id="KW-1185">Reference proteome</keyword>
<dbReference type="PANTHER" id="PTHR47551">
    <property type="entry name" value="TUBULIN--TYROSINE LIGASE PBY1-RELATED"/>
    <property type="match status" value="1"/>
</dbReference>
<dbReference type="PANTHER" id="PTHR47551:SF1">
    <property type="entry name" value="TUBULIN--TYROSINE LIGASE PBY1-RELATED"/>
    <property type="match status" value="1"/>
</dbReference>
<dbReference type="InterPro" id="IPR027746">
    <property type="entry name" value="TTL"/>
</dbReference>